<gene>
    <name evidence="3" type="ORF">Mgra_00006970</name>
</gene>
<dbReference type="InterPro" id="IPR012336">
    <property type="entry name" value="Thioredoxin-like_fold"/>
</dbReference>
<keyword evidence="4" id="KW-1185">Reference proteome</keyword>
<dbReference type="GO" id="GO:0005737">
    <property type="term" value="C:cytoplasm"/>
    <property type="evidence" value="ECO:0007669"/>
    <property type="project" value="TreeGrafter"/>
</dbReference>
<dbReference type="PANTHER" id="PTHR12289:SF72">
    <property type="entry name" value="GST N-TERMINAL DOMAIN-CONTAINING PROTEIN"/>
    <property type="match status" value="1"/>
</dbReference>
<evidence type="ECO:0000256" key="1">
    <source>
        <dbReference type="ARBA" id="ARBA00006475"/>
    </source>
</evidence>
<proteinExistence type="inferred from homology"/>
<reference evidence="3" key="1">
    <citation type="journal article" date="2020" name="Ecol. Evol.">
        <title>Genome structure and content of the rice root-knot nematode (Meloidogyne graminicola).</title>
        <authorList>
            <person name="Phan N.T."/>
            <person name="Danchin E.G.J."/>
            <person name="Klopp C."/>
            <person name="Perfus-Barbeoch L."/>
            <person name="Kozlowski D.K."/>
            <person name="Koutsovoulos G.D."/>
            <person name="Lopez-Roques C."/>
            <person name="Bouchez O."/>
            <person name="Zahm M."/>
            <person name="Besnard G."/>
            <person name="Bellafiore S."/>
        </authorList>
    </citation>
    <scope>NUCLEOTIDE SEQUENCE</scope>
    <source>
        <strain evidence="3">VN-18</strain>
    </source>
</reference>
<dbReference type="SUPFAM" id="SSF52833">
    <property type="entry name" value="Thioredoxin-like"/>
    <property type="match status" value="1"/>
</dbReference>
<evidence type="ECO:0000313" key="3">
    <source>
        <dbReference type="EMBL" id="KAF7633663.1"/>
    </source>
</evidence>
<dbReference type="InterPro" id="IPR036249">
    <property type="entry name" value="Thioredoxin-like_sf"/>
</dbReference>
<comment type="similarity">
    <text evidence="1">Belongs to the FAX family.</text>
</comment>
<evidence type="ECO:0000259" key="2">
    <source>
        <dbReference type="Pfam" id="PF17172"/>
    </source>
</evidence>
<organism evidence="3 4">
    <name type="scientific">Meloidogyne graminicola</name>
    <dbReference type="NCBI Taxonomy" id="189291"/>
    <lineage>
        <taxon>Eukaryota</taxon>
        <taxon>Metazoa</taxon>
        <taxon>Ecdysozoa</taxon>
        <taxon>Nematoda</taxon>
        <taxon>Chromadorea</taxon>
        <taxon>Rhabditida</taxon>
        <taxon>Tylenchina</taxon>
        <taxon>Tylenchomorpha</taxon>
        <taxon>Tylenchoidea</taxon>
        <taxon>Meloidogynidae</taxon>
        <taxon>Meloidogyninae</taxon>
        <taxon>Meloidogyne</taxon>
    </lineage>
</organism>
<dbReference type="CDD" id="cd03080">
    <property type="entry name" value="GST_N_Metaxin_like"/>
    <property type="match status" value="1"/>
</dbReference>
<dbReference type="OrthoDB" id="5809458at2759"/>
<dbReference type="SFLD" id="SFLDG01200">
    <property type="entry name" value="SUF1.1"/>
    <property type="match status" value="1"/>
</dbReference>
<dbReference type="Pfam" id="PF17172">
    <property type="entry name" value="GST_N_4"/>
    <property type="match status" value="1"/>
</dbReference>
<dbReference type="PANTHER" id="PTHR12289">
    <property type="entry name" value="METAXIN RELATED"/>
    <property type="match status" value="1"/>
</dbReference>
<dbReference type="InterPro" id="IPR040079">
    <property type="entry name" value="Glutathione_S-Trfase"/>
</dbReference>
<dbReference type="EMBL" id="JABEBT010000072">
    <property type="protein sequence ID" value="KAF7633663.1"/>
    <property type="molecule type" value="Genomic_DNA"/>
</dbReference>
<protein>
    <recommendedName>
        <fullName evidence="2">Thioredoxin-like fold domain-containing protein</fullName>
    </recommendedName>
</protein>
<name>A0A8S9ZKJ5_9BILA</name>
<dbReference type="InterPro" id="IPR026928">
    <property type="entry name" value="FAX/IsoI-like"/>
</dbReference>
<accession>A0A8S9ZKJ5</accession>
<dbReference type="Proteomes" id="UP000605970">
    <property type="component" value="Unassembled WGS sequence"/>
</dbReference>
<comment type="caution">
    <text evidence="3">The sequence shown here is derived from an EMBL/GenBank/DDBJ whole genome shotgun (WGS) entry which is preliminary data.</text>
</comment>
<sequence>MAFKPSKNLLVKDWKQDVIYLVQLPRTHLIPDPSPFALKLETWIRMNGLNYRNVSNEGTKGSSKGQIPFIELNGRQFADSNQIIEHLRNYFKLSIDAKLNSMERANLRAYTILIEESLFRCCQYYRSIDFGWLFTEKGILPHMKGIKKVLAQKFGAKKLQSRLKTGIYIQGYGRNSIMEIDEIAKKDLMTLSTLLGDKPFLFGNSPTTVN</sequence>
<dbReference type="SFLD" id="SFLDS00019">
    <property type="entry name" value="Glutathione_Transferase_(cytos"/>
    <property type="match status" value="1"/>
</dbReference>
<dbReference type="AlphaFoldDB" id="A0A8S9ZKJ5"/>
<dbReference type="InterPro" id="IPR050931">
    <property type="entry name" value="Mito_Protein_Transport_Metaxin"/>
</dbReference>
<dbReference type="SFLD" id="SFLDG01180">
    <property type="entry name" value="SUF1"/>
    <property type="match status" value="1"/>
</dbReference>
<feature type="domain" description="Thioredoxin-like fold" evidence="2">
    <location>
        <begin position="35"/>
        <end position="128"/>
    </location>
</feature>
<evidence type="ECO:0000313" key="4">
    <source>
        <dbReference type="Proteomes" id="UP000605970"/>
    </source>
</evidence>